<dbReference type="Proteomes" id="UP001151518">
    <property type="component" value="Unassembled WGS sequence"/>
</dbReference>
<proteinExistence type="inferred from homology"/>
<comment type="caution">
    <text evidence="9">The sequence shown here is derived from an EMBL/GenBank/DDBJ whole genome shotgun (WGS) entry which is preliminary data.</text>
</comment>
<evidence type="ECO:0000256" key="1">
    <source>
        <dbReference type="ARBA" id="ARBA00022701"/>
    </source>
</evidence>
<feature type="compositionally biased region" description="Low complexity" evidence="7">
    <location>
        <begin position="822"/>
        <end position="861"/>
    </location>
</feature>
<dbReference type="InterPro" id="IPR036961">
    <property type="entry name" value="Kinesin_motor_dom_sf"/>
</dbReference>
<evidence type="ECO:0000256" key="6">
    <source>
        <dbReference type="PROSITE-ProRule" id="PRU00283"/>
    </source>
</evidence>
<feature type="region of interest" description="Disordered" evidence="7">
    <location>
        <begin position="449"/>
        <end position="469"/>
    </location>
</feature>
<dbReference type="PROSITE" id="PS50067">
    <property type="entry name" value="KINESIN_MOTOR_2"/>
    <property type="match status" value="1"/>
</dbReference>
<name>A0A9W8G0G9_9FUNG</name>
<feature type="compositionally biased region" description="Polar residues" evidence="7">
    <location>
        <begin position="869"/>
        <end position="893"/>
    </location>
</feature>
<feature type="compositionally biased region" description="Low complexity" evidence="7">
    <location>
        <begin position="455"/>
        <end position="469"/>
    </location>
</feature>
<keyword evidence="3 6" id="KW-0067">ATP-binding</keyword>
<dbReference type="PROSITE" id="PS00411">
    <property type="entry name" value="KINESIN_MOTOR_1"/>
    <property type="match status" value="1"/>
</dbReference>
<feature type="domain" description="Kinesin motor" evidence="8">
    <location>
        <begin position="36"/>
        <end position="408"/>
    </location>
</feature>
<evidence type="ECO:0000313" key="10">
    <source>
        <dbReference type="Proteomes" id="UP001151518"/>
    </source>
</evidence>
<dbReference type="GO" id="GO:0008017">
    <property type="term" value="F:microtubule binding"/>
    <property type="evidence" value="ECO:0007669"/>
    <property type="project" value="InterPro"/>
</dbReference>
<dbReference type="InterPro" id="IPR027640">
    <property type="entry name" value="Kinesin-like_fam"/>
</dbReference>
<organism evidence="9 10">
    <name type="scientific">Coemansia spiralis</name>
    <dbReference type="NCBI Taxonomy" id="417178"/>
    <lineage>
        <taxon>Eukaryota</taxon>
        <taxon>Fungi</taxon>
        <taxon>Fungi incertae sedis</taxon>
        <taxon>Zoopagomycota</taxon>
        <taxon>Kickxellomycotina</taxon>
        <taxon>Kickxellomycetes</taxon>
        <taxon>Kickxellales</taxon>
        <taxon>Kickxellaceae</taxon>
        <taxon>Coemansia</taxon>
    </lineage>
</organism>
<dbReference type="InterPro" id="IPR001752">
    <property type="entry name" value="Kinesin_motor_dom"/>
</dbReference>
<dbReference type="GO" id="GO:0003777">
    <property type="term" value="F:microtubule motor activity"/>
    <property type="evidence" value="ECO:0007669"/>
    <property type="project" value="InterPro"/>
</dbReference>
<dbReference type="PANTHER" id="PTHR47968">
    <property type="entry name" value="CENTROMERE PROTEIN E"/>
    <property type="match status" value="1"/>
</dbReference>
<dbReference type="GO" id="GO:0007018">
    <property type="term" value="P:microtubule-based movement"/>
    <property type="evidence" value="ECO:0007669"/>
    <property type="project" value="InterPro"/>
</dbReference>
<protein>
    <submittedName>
        <fullName evidence="9">Tubulin-dependent ATPase kip3</fullName>
    </submittedName>
</protein>
<feature type="compositionally biased region" description="Low complexity" evidence="7">
    <location>
        <begin position="894"/>
        <end position="923"/>
    </location>
</feature>
<dbReference type="Gene3D" id="3.40.850.10">
    <property type="entry name" value="Kinesin motor domain"/>
    <property type="match status" value="1"/>
</dbReference>
<dbReference type="CDD" id="cd01370">
    <property type="entry name" value="KISc_KIP3_like"/>
    <property type="match status" value="1"/>
</dbReference>
<dbReference type="SMART" id="SM00129">
    <property type="entry name" value="KISc"/>
    <property type="match status" value="1"/>
</dbReference>
<feature type="compositionally biased region" description="Low complexity" evidence="7">
    <location>
        <begin position="739"/>
        <end position="767"/>
    </location>
</feature>
<evidence type="ECO:0000256" key="5">
    <source>
        <dbReference type="ARBA" id="ARBA00023175"/>
    </source>
</evidence>
<keyword evidence="2 6" id="KW-0547">Nucleotide-binding</keyword>
<keyword evidence="1" id="KW-0493">Microtubule</keyword>
<evidence type="ECO:0000313" key="9">
    <source>
        <dbReference type="EMBL" id="KAJ2674363.1"/>
    </source>
</evidence>
<feature type="compositionally biased region" description="Polar residues" evidence="7">
    <location>
        <begin position="980"/>
        <end position="991"/>
    </location>
</feature>
<dbReference type="EMBL" id="JANBTW010000058">
    <property type="protein sequence ID" value="KAJ2674363.1"/>
    <property type="molecule type" value="Genomic_DNA"/>
</dbReference>
<evidence type="ECO:0000256" key="2">
    <source>
        <dbReference type="ARBA" id="ARBA00022741"/>
    </source>
</evidence>
<sequence>MLGVAVAPKALLRLDNAMSLQTAAAAPNPISASEAAIMVAVRVRPFSDKEKALLPRKMNTHFGPTARNFMNYEEPEETQVGGKAIRKVVHTLDDHVLVFDPPDENDNRQATVGASNKRHKDIRFVFDRVYGEESTQRDVYEGTTRGLLDSVMNGYNATVFAYGATGCGKTYTISGCLEDPGVIFLTMQELFERVGVAEDEKNIEVTLSYLEVYNETIRDLLAPDHMLATALALREDAQQGVTVAGLSEHVPHSVNEVMDLMMRGNANRTMSPTEANAVSSRSHAVLQVHVRQKPKAGGLQTDVTTATLSIIDLAGSERATVTRNNGARMREGANINRSLLALANCINALCDQKTKRHIPYRDSKLTRLLKFSLGGNCRTVMITCVSPASTYYEETHNTLKYANRAKNIRTTVAKNTKSTQVHLAQYQGKIREQSDEIRRLQKEIAALKSRGTGGPSAARSSAQGAQAMAELRKQTQAVQVVQDMRNKMAAAFAPVREAKWEHASAYMIGQWYDNCADSFKGWREQFEMLFQEHQHLSAGEMDTGHGPGAESTEIARRSLVFKQQVDELVRELTRERKTIGRHEEHSAQLIERNSYMADRAAQVPPSAQLTAEQKYHVDQEYRVLDLSAERNGLRRQVALGEHIAKMLTVQNTALLRLTATCLFSLKRAIHGVQRGPQAEVERALEQIYMQAIQGFSEVTGVVRTSMKQVGEAGGPAKLVVNGSTLTPPSPYVPRNVTESTSSARSPSMSAEQARGGARGAQPANGRNPNTAAISAAVAGTTRARRAAATGSGPPSAPPAPPGVVLGRHMRVSPPKRSQGIIGRPAPRGNASAAPAAEAGRARASARSAGASRPAAARSNGSRMRRMTTDAETLSQALKSTVNVTSPPLRNSGVSADASSLSLPSPSTSIGSASPSSMASWASAETSPHHEPLPAEARPVKGILKTSNPLKANAEDAARVHATVAPGPIRLGSVRRRSRQARLNPTVRSTGTPPKPAAATSNKELSFKSVGNGKKPPAWR</sequence>
<dbReference type="SUPFAM" id="SSF52540">
    <property type="entry name" value="P-loop containing nucleoside triphosphate hydrolases"/>
    <property type="match status" value="1"/>
</dbReference>
<dbReference type="Pfam" id="PF00225">
    <property type="entry name" value="Kinesin"/>
    <property type="match status" value="1"/>
</dbReference>
<dbReference type="OrthoDB" id="3176171at2759"/>
<evidence type="ECO:0000259" key="8">
    <source>
        <dbReference type="PROSITE" id="PS50067"/>
    </source>
</evidence>
<evidence type="ECO:0000256" key="7">
    <source>
        <dbReference type="SAM" id="MobiDB-lite"/>
    </source>
</evidence>
<dbReference type="InterPro" id="IPR027417">
    <property type="entry name" value="P-loop_NTPase"/>
</dbReference>
<dbReference type="PRINTS" id="PR00380">
    <property type="entry name" value="KINESINHEAVY"/>
</dbReference>
<gene>
    <name evidence="9" type="primary">KIP3</name>
    <name evidence="9" type="ORF">GGI25_004384</name>
</gene>
<feature type="compositionally biased region" description="Low complexity" evidence="7">
    <location>
        <begin position="774"/>
        <end position="793"/>
    </location>
</feature>
<dbReference type="PANTHER" id="PTHR47968:SF13">
    <property type="entry name" value="KINESIN-LIKE PROTEIN KIF19 ISOFORM X1"/>
    <property type="match status" value="1"/>
</dbReference>
<keyword evidence="5 6" id="KW-0505">Motor protein</keyword>
<dbReference type="AlphaFoldDB" id="A0A9W8G0G9"/>
<reference evidence="9" key="1">
    <citation type="submission" date="2022-07" db="EMBL/GenBank/DDBJ databases">
        <title>Phylogenomic reconstructions and comparative analyses of Kickxellomycotina fungi.</title>
        <authorList>
            <person name="Reynolds N.K."/>
            <person name="Stajich J.E."/>
            <person name="Barry K."/>
            <person name="Grigoriev I.V."/>
            <person name="Crous P."/>
            <person name="Smith M.E."/>
        </authorList>
    </citation>
    <scope>NUCLEOTIDE SEQUENCE</scope>
    <source>
        <strain evidence="9">NRRL 3115</strain>
    </source>
</reference>
<dbReference type="GO" id="GO:0005874">
    <property type="term" value="C:microtubule"/>
    <property type="evidence" value="ECO:0007669"/>
    <property type="project" value="UniProtKB-KW"/>
</dbReference>
<evidence type="ECO:0000256" key="4">
    <source>
        <dbReference type="ARBA" id="ARBA00023054"/>
    </source>
</evidence>
<accession>A0A9W8G0G9</accession>
<evidence type="ECO:0000256" key="3">
    <source>
        <dbReference type="ARBA" id="ARBA00022840"/>
    </source>
</evidence>
<comment type="similarity">
    <text evidence="6">Belongs to the TRAFAC class myosin-kinesin ATPase superfamily. Kinesin family.</text>
</comment>
<feature type="region of interest" description="Disordered" evidence="7">
    <location>
        <begin position="720"/>
        <end position="940"/>
    </location>
</feature>
<keyword evidence="4" id="KW-0175">Coiled coil</keyword>
<feature type="binding site" evidence="6">
    <location>
        <begin position="163"/>
        <end position="170"/>
    </location>
    <ligand>
        <name>ATP</name>
        <dbReference type="ChEBI" id="CHEBI:30616"/>
    </ligand>
</feature>
<feature type="region of interest" description="Disordered" evidence="7">
    <location>
        <begin position="957"/>
        <end position="1019"/>
    </location>
</feature>
<dbReference type="InterPro" id="IPR019821">
    <property type="entry name" value="Kinesin_motor_CS"/>
</dbReference>
<dbReference type="GO" id="GO:0005524">
    <property type="term" value="F:ATP binding"/>
    <property type="evidence" value="ECO:0007669"/>
    <property type="project" value="UniProtKB-UniRule"/>
</dbReference>